<gene>
    <name evidence="1" type="ORF">BDV23DRAFT_165106</name>
    <name evidence="2" type="ORF">ETB97_007355</name>
</gene>
<accession>A0A8H6AEP3</accession>
<evidence type="ECO:0008006" key="4">
    <source>
        <dbReference type="Google" id="ProtNLM"/>
    </source>
</evidence>
<dbReference type="EMBL" id="SPNV01000032">
    <property type="protein sequence ID" value="KAF5864523.1"/>
    <property type="molecule type" value="Genomic_DNA"/>
</dbReference>
<dbReference type="InterPro" id="IPR038491">
    <property type="entry name" value="Velvet_dom_sf"/>
</dbReference>
<evidence type="ECO:0000313" key="1">
    <source>
        <dbReference type="EMBL" id="KAE8385314.1"/>
    </source>
</evidence>
<dbReference type="EMBL" id="ML735338">
    <property type="protein sequence ID" value="KAE8385314.1"/>
    <property type="molecule type" value="Genomic_DNA"/>
</dbReference>
<evidence type="ECO:0000313" key="2">
    <source>
        <dbReference type="EMBL" id="KAF5864523.1"/>
    </source>
</evidence>
<organism evidence="1">
    <name type="scientific">Petromyces alliaceus</name>
    <name type="common">Aspergillus alliaceus</name>
    <dbReference type="NCBI Taxonomy" id="209559"/>
    <lineage>
        <taxon>Eukaryota</taxon>
        <taxon>Fungi</taxon>
        <taxon>Dikarya</taxon>
        <taxon>Ascomycota</taxon>
        <taxon>Pezizomycotina</taxon>
        <taxon>Eurotiomycetes</taxon>
        <taxon>Eurotiomycetidae</taxon>
        <taxon>Eurotiales</taxon>
        <taxon>Aspergillaceae</taxon>
        <taxon>Aspergillus</taxon>
        <taxon>Aspergillus subgen. Circumdati</taxon>
    </lineage>
</organism>
<dbReference type="Proteomes" id="UP000541154">
    <property type="component" value="Unassembled WGS sequence"/>
</dbReference>
<name>A0A5N7BU05_PETAA</name>
<protein>
    <recommendedName>
        <fullName evidence="4">Velvet domain-containing protein</fullName>
    </recommendedName>
</protein>
<dbReference type="Gene3D" id="2.60.40.3960">
    <property type="entry name" value="Velvet domain"/>
    <property type="match status" value="1"/>
</dbReference>
<dbReference type="AlphaFoldDB" id="A0A5N7BU05"/>
<dbReference type="OrthoDB" id="4493718at2759"/>
<reference evidence="2 3" key="1">
    <citation type="submission" date="2019-04" db="EMBL/GenBank/DDBJ databases">
        <title>Aspergillus burnettii sp. nov., novel species from soil in southeast Queensland.</title>
        <authorList>
            <person name="Gilchrist C.L.M."/>
            <person name="Pitt J.I."/>
            <person name="Lange L."/>
            <person name="Lacey H.J."/>
            <person name="Vuong D."/>
            <person name="Midgley D.J."/>
            <person name="Greenfield P."/>
            <person name="Bradbury M."/>
            <person name="Lacey E."/>
            <person name="Busk P.K."/>
            <person name="Pilgaard B."/>
            <person name="Chooi Y.H."/>
            <person name="Piggott A.M."/>
        </authorList>
    </citation>
    <scope>NUCLEOTIDE SEQUENCE [LARGE SCALE GENOMIC DNA]</scope>
    <source>
        <strain evidence="2 3">FRR 5400</strain>
    </source>
</reference>
<reference evidence="1" key="2">
    <citation type="submission" date="2019-04" db="EMBL/GenBank/DDBJ databases">
        <title>Friends and foes A comparative genomics studyof 23 Aspergillus species from section Flavi.</title>
        <authorList>
            <consortium name="DOE Joint Genome Institute"/>
            <person name="Kjaerbolling I."/>
            <person name="Vesth T."/>
            <person name="Frisvad J.C."/>
            <person name="Nybo J.L."/>
            <person name="Theobald S."/>
            <person name="Kildgaard S."/>
            <person name="Isbrandt T."/>
            <person name="Kuo A."/>
            <person name="Sato A."/>
            <person name="Lyhne E.K."/>
            <person name="Kogle M.E."/>
            <person name="Wiebenga A."/>
            <person name="Kun R.S."/>
            <person name="Lubbers R.J."/>
            <person name="Makela M.R."/>
            <person name="Barry K."/>
            <person name="Chovatia M."/>
            <person name="Clum A."/>
            <person name="Daum C."/>
            <person name="Haridas S."/>
            <person name="He G."/>
            <person name="LaButti K."/>
            <person name="Lipzen A."/>
            <person name="Mondo S."/>
            <person name="Riley R."/>
            <person name="Salamov A."/>
            <person name="Simmons B.A."/>
            <person name="Magnuson J.K."/>
            <person name="Henrissat B."/>
            <person name="Mortensen U.H."/>
            <person name="Larsen T.O."/>
            <person name="Devries R.P."/>
            <person name="Grigoriev I.V."/>
            <person name="Machida M."/>
            <person name="Baker S.E."/>
            <person name="Andersen M.R."/>
        </authorList>
    </citation>
    <scope>NUCLEOTIDE SEQUENCE [LARGE SCALE GENOMIC DNA]</scope>
    <source>
        <strain evidence="1">IBT 14317</strain>
    </source>
</reference>
<proteinExistence type="predicted"/>
<dbReference type="Proteomes" id="UP000326877">
    <property type="component" value="Unassembled WGS sequence"/>
</dbReference>
<keyword evidence="3" id="KW-1185">Reference proteome</keyword>
<sequence length="178" mass="18478">MVQGAARPDSGSSSREYGITLECQPPAAVRPAVPFTLPVIVAVRAVGTSRGDPVQQLGVSVSLRNEAGNAPCAGLTGTLTATVCSRRGNTMSGFGSFRGLTISQPGRYRLRVMLAAALEGGVATRAYVDSDVIDVHSGAPRAQRPSPTQVATFQRLVQENIGISAADIAAWQQANVSD</sequence>
<accession>A0A5N7BU05</accession>
<evidence type="ECO:0000313" key="3">
    <source>
        <dbReference type="Proteomes" id="UP000541154"/>
    </source>
</evidence>